<accession>A0A975IIQ4</accession>
<evidence type="ECO:0000313" key="2">
    <source>
        <dbReference type="EMBL" id="QTR55416.1"/>
    </source>
</evidence>
<keyword evidence="1" id="KW-0472">Membrane</keyword>
<geneLocation type="plasmid" evidence="2 3">
    <name>pTunz2</name>
</geneLocation>
<keyword evidence="1" id="KW-1133">Transmembrane helix</keyword>
<evidence type="ECO:0000256" key="1">
    <source>
        <dbReference type="SAM" id="Phobius"/>
    </source>
</evidence>
<gene>
    <name evidence="2" type="ORF">J9260_18030</name>
</gene>
<keyword evidence="2" id="KW-0614">Plasmid</keyword>
<evidence type="ECO:0000313" key="3">
    <source>
        <dbReference type="Proteomes" id="UP000672009"/>
    </source>
</evidence>
<dbReference type="RefSeq" id="WP_210220879.1">
    <property type="nucleotide sequence ID" value="NZ_CP072795.1"/>
</dbReference>
<feature type="transmembrane region" description="Helical" evidence="1">
    <location>
        <begin position="70"/>
        <end position="92"/>
    </location>
</feature>
<name>A0A975IIQ4_9GAMM</name>
<organism evidence="2 3">
    <name type="scientific">Thiothrix unzii</name>
    <dbReference type="NCBI Taxonomy" id="111769"/>
    <lineage>
        <taxon>Bacteria</taxon>
        <taxon>Pseudomonadati</taxon>
        <taxon>Pseudomonadota</taxon>
        <taxon>Gammaproteobacteria</taxon>
        <taxon>Thiotrichales</taxon>
        <taxon>Thiotrichaceae</taxon>
        <taxon>Thiothrix</taxon>
    </lineage>
</organism>
<protein>
    <submittedName>
        <fullName evidence="2">Uncharacterized protein</fullName>
    </submittedName>
</protein>
<keyword evidence="1" id="KW-0812">Transmembrane</keyword>
<feature type="transmembrane region" description="Helical" evidence="1">
    <location>
        <begin position="40"/>
        <end position="64"/>
    </location>
</feature>
<dbReference type="EMBL" id="CP072795">
    <property type="protein sequence ID" value="QTR55416.1"/>
    <property type="molecule type" value="Genomic_DNA"/>
</dbReference>
<keyword evidence="3" id="KW-1185">Reference proteome</keyword>
<dbReference type="Proteomes" id="UP000672009">
    <property type="component" value="Plasmid pTunz2"/>
</dbReference>
<dbReference type="KEGG" id="tun:J9260_18030"/>
<dbReference type="AlphaFoldDB" id="A0A975IIQ4"/>
<reference evidence="2" key="1">
    <citation type="submission" date="2021-04" db="EMBL/GenBank/DDBJ databases">
        <title>Genomics, taxonomy and metabolism of representatives of sulfur bacteria of the genus Thiothrix: Thiothrix fructosivorans QT, Thiothrix unzii A1T and three new species, Thiothrix subterranea sp. nov., Thiothrix litoralis sp. nov. and 'Candidatus Thiothrix anitrata' sp. nov.</title>
        <authorList>
            <person name="Ravin N.V."/>
            <person name="Smolyakov D."/>
            <person name="Rudenko T.S."/>
            <person name="Mardanov A.V."/>
            <person name="Beletsky A.V."/>
            <person name="Markov N.D."/>
            <person name="Fomenkov A.I."/>
            <person name="Roberts R.J."/>
            <person name="Karnachuk O.V."/>
            <person name="Novikov A."/>
            <person name="Grabovich M.Y."/>
        </authorList>
    </citation>
    <scope>NUCLEOTIDE SEQUENCE</scope>
    <source>
        <strain evidence="2">A1</strain>
        <plasmid evidence="2">pTunz2</plasmid>
    </source>
</reference>
<proteinExistence type="predicted"/>
<sequence>MQRGSIHEACVFVRQNETDKTPTRPLSPLAALWQRIDWPLFLQISAALLHLAGGLWLLVLTAAYVQELGWIATLPHAAFLPVYAFLAVYGGVRLQAGDTHTLYQCTGANALLAASY</sequence>